<comment type="similarity">
    <text evidence="5">Belongs to the complex I subunit 2 family.</text>
</comment>
<dbReference type="HAMAP" id="MF_00445">
    <property type="entry name" value="NDH1_NuoN_1"/>
    <property type="match status" value="1"/>
</dbReference>
<evidence type="ECO:0000256" key="3">
    <source>
        <dbReference type="ARBA" id="ARBA00022989"/>
    </source>
</evidence>
<dbReference type="RefSeq" id="WP_279298310.1">
    <property type="nucleotide sequence ID" value="NZ_JAOTIF010000015.1"/>
</dbReference>
<reference evidence="8" key="1">
    <citation type="submission" date="2022-09" db="EMBL/GenBank/DDBJ databases">
        <authorList>
            <person name="Yuan C."/>
            <person name="Ke Z."/>
        </authorList>
    </citation>
    <scope>NUCLEOTIDE SEQUENCE</scope>
    <source>
        <strain evidence="8">LB-8</strain>
    </source>
</reference>
<reference evidence="8" key="2">
    <citation type="submission" date="2023-04" db="EMBL/GenBank/DDBJ databases">
        <title>Paracnuella aquatica gen. nov., sp. nov., a member of the family Chitinophagaceae isolated from a hot spring.</title>
        <authorList>
            <person name="Wang C."/>
        </authorList>
    </citation>
    <scope>NUCLEOTIDE SEQUENCE</scope>
    <source>
        <strain evidence="8">LB-8</strain>
    </source>
</reference>
<feature type="transmembrane region" description="Helical" evidence="5">
    <location>
        <begin position="438"/>
        <end position="460"/>
    </location>
</feature>
<dbReference type="EC" id="7.1.1.-" evidence="5"/>
<protein>
    <recommendedName>
        <fullName evidence="5">NADH-quinone oxidoreductase subunit N</fullName>
        <ecNumber evidence="5">7.1.1.-</ecNumber>
    </recommendedName>
    <alternativeName>
        <fullName evidence="5">NADH dehydrogenase I subunit N</fullName>
    </alternativeName>
    <alternativeName>
        <fullName evidence="5">NDH-1 subunit N</fullName>
    </alternativeName>
</protein>
<dbReference type="InterPro" id="IPR010096">
    <property type="entry name" value="NADH-Q_OxRdtase_suN/2"/>
</dbReference>
<name>A0A9X2XPH1_9BACT</name>
<feature type="transmembrane region" description="Helical" evidence="5">
    <location>
        <begin position="232"/>
        <end position="256"/>
    </location>
</feature>
<feature type="transmembrane region" description="Helical" evidence="5">
    <location>
        <begin position="37"/>
        <end position="55"/>
    </location>
</feature>
<dbReference type="Pfam" id="PF00361">
    <property type="entry name" value="Proton_antipo_M"/>
    <property type="match status" value="1"/>
</dbReference>
<dbReference type="Proteomes" id="UP001155483">
    <property type="component" value="Unassembled WGS sequence"/>
</dbReference>
<organism evidence="8 9">
    <name type="scientific">Paraflavisolibacter caeni</name>
    <dbReference type="NCBI Taxonomy" id="2982496"/>
    <lineage>
        <taxon>Bacteria</taxon>
        <taxon>Pseudomonadati</taxon>
        <taxon>Bacteroidota</taxon>
        <taxon>Chitinophagia</taxon>
        <taxon>Chitinophagales</taxon>
        <taxon>Chitinophagaceae</taxon>
        <taxon>Paraflavisolibacter</taxon>
    </lineage>
</organism>
<evidence type="ECO:0000313" key="8">
    <source>
        <dbReference type="EMBL" id="MCU7550874.1"/>
    </source>
</evidence>
<keyword evidence="4 5" id="KW-0472">Membrane</keyword>
<feature type="domain" description="NADH:quinone oxidoreductase/Mrp antiporter transmembrane" evidence="7">
    <location>
        <begin position="120"/>
        <end position="409"/>
    </location>
</feature>
<keyword evidence="5" id="KW-0813">Transport</keyword>
<proteinExistence type="inferred from homology"/>
<keyword evidence="5" id="KW-0520">NAD</keyword>
<dbReference type="GO" id="GO:0042773">
    <property type="term" value="P:ATP synthesis coupled electron transport"/>
    <property type="evidence" value="ECO:0007669"/>
    <property type="project" value="InterPro"/>
</dbReference>
<gene>
    <name evidence="5" type="primary">nuoN</name>
    <name evidence="8" type="ORF">OCK74_17270</name>
</gene>
<dbReference type="GO" id="GO:0008137">
    <property type="term" value="F:NADH dehydrogenase (ubiquinone) activity"/>
    <property type="evidence" value="ECO:0007669"/>
    <property type="project" value="InterPro"/>
</dbReference>
<evidence type="ECO:0000259" key="7">
    <source>
        <dbReference type="Pfam" id="PF00361"/>
    </source>
</evidence>
<feature type="transmembrane region" description="Helical" evidence="5">
    <location>
        <begin position="290"/>
        <end position="307"/>
    </location>
</feature>
<evidence type="ECO:0000256" key="2">
    <source>
        <dbReference type="ARBA" id="ARBA00022692"/>
    </source>
</evidence>
<sequence>MEINDFFILMKGELFLAVMIFLLLFIKVGKGMQNASLLTLIQVLLFVNFLVSLTFNREGVLFGDMFITNSLVAFQKSILSLGTFLISLLSTDWLKKHSHLPEFFLLMFSSLLGMFFLISSGNLLMFYLSLELATIPVAALANFDLEKRKSSEAAMKLILSSAFSSGILLFGISLFYGATGTINFSQLPGHINASAMQILAFVFLASAFGFKLSAVPFHFWTADVYEGSPIAVTSFLSVISKGSMAFIFLTVLYKVFQPLSEVWYALLMILSLATMFIGNLFALRQQNIKRFLAFSSIAQVGFILMGMSSNADMGLASVVYFVLIYVFSNLAAFGVVSVISAHTGKEHINDYKGLYQTNPFLSWTLALALFSLAGIPPTAGFFGKLFLLAAGASKGHYWFVIFAALNLVISLYYYLNIVRVMFMDKSRHPIQSIKNNRAANFALGICLAGIVLIGLVSWFYEYIQTLM</sequence>
<keyword evidence="2 5" id="KW-0812">Transmembrane</keyword>
<comment type="function">
    <text evidence="5">NDH-1 shuttles electrons from NADH, via FMN and iron-sulfur (Fe-S) centers, to quinones in the respiratory chain. The immediate electron acceptor for the enzyme in this species is believed to be a menaquinone. Couples the redox reaction to proton translocation (for every two electrons transferred, four hydrogen ions are translocated across the cytoplasmic membrane), and thus conserves the redox energy in a proton gradient.</text>
</comment>
<feature type="transmembrane region" description="Helical" evidence="5">
    <location>
        <begin position="157"/>
        <end position="178"/>
    </location>
</feature>
<feature type="transmembrane region" description="Helical" evidence="5">
    <location>
        <begin position="198"/>
        <end position="220"/>
    </location>
</feature>
<feature type="transmembrane region" description="Helical" evidence="5">
    <location>
        <begin position="67"/>
        <end position="88"/>
    </location>
</feature>
<dbReference type="GO" id="GO:0005886">
    <property type="term" value="C:plasma membrane"/>
    <property type="evidence" value="ECO:0007669"/>
    <property type="project" value="UniProtKB-SubCell"/>
</dbReference>
<dbReference type="InterPro" id="IPR001750">
    <property type="entry name" value="ND/Mrp_TM"/>
</dbReference>
<dbReference type="GO" id="GO:0012505">
    <property type="term" value="C:endomembrane system"/>
    <property type="evidence" value="ECO:0007669"/>
    <property type="project" value="UniProtKB-SubCell"/>
</dbReference>
<dbReference type="NCBIfam" id="TIGR01770">
    <property type="entry name" value="NDH_I_N"/>
    <property type="match status" value="1"/>
</dbReference>
<feature type="transmembrane region" description="Helical" evidence="5">
    <location>
        <begin position="319"/>
        <end position="339"/>
    </location>
</feature>
<dbReference type="GO" id="GO:0050136">
    <property type="term" value="F:NADH dehydrogenase (quinone) (non-electrogenic) activity"/>
    <property type="evidence" value="ECO:0007669"/>
    <property type="project" value="UniProtKB-UniRule"/>
</dbReference>
<dbReference type="GO" id="GO:0048038">
    <property type="term" value="F:quinone binding"/>
    <property type="evidence" value="ECO:0007669"/>
    <property type="project" value="UniProtKB-KW"/>
</dbReference>
<evidence type="ECO:0000256" key="5">
    <source>
        <dbReference type="HAMAP-Rule" id="MF_00445"/>
    </source>
</evidence>
<comment type="caution">
    <text evidence="8">The sequence shown here is derived from an EMBL/GenBank/DDBJ whole genome shotgun (WGS) entry which is preliminary data.</text>
</comment>
<dbReference type="PANTHER" id="PTHR22773">
    <property type="entry name" value="NADH DEHYDROGENASE"/>
    <property type="match status" value="1"/>
</dbReference>
<evidence type="ECO:0000256" key="4">
    <source>
        <dbReference type="ARBA" id="ARBA00023136"/>
    </source>
</evidence>
<dbReference type="AlphaFoldDB" id="A0A9X2XPH1"/>
<keyword evidence="9" id="KW-1185">Reference proteome</keyword>
<feature type="transmembrane region" description="Helical" evidence="5">
    <location>
        <begin position="100"/>
        <end position="118"/>
    </location>
</feature>
<feature type="transmembrane region" description="Helical" evidence="5">
    <location>
        <begin position="360"/>
        <end position="383"/>
    </location>
</feature>
<accession>A0A9X2XPH1</accession>
<keyword evidence="5" id="KW-1003">Cell membrane</keyword>
<keyword evidence="5" id="KW-0874">Quinone</keyword>
<comment type="catalytic activity">
    <reaction evidence="5">
        <text>a quinone + NADH + 5 H(+)(in) = a quinol + NAD(+) + 4 H(+)(out)</text>
        <dbReference type="Rhea" id="RHEA:57888"/>
        <dbReference type="ChEBI" id="CHEBI:15378"/>
        <dbReference type="ChEBI" id="CHEBI:24646"/>
        <dbReference type="ChEBI" id="CHEBI:57540"/>
        <dbReference type="ChEBI" id="CHEBI:57945"/>
        <dbReference type="ChEBI" id="CHEBI:132124"/>
    </reaction>
</comment>
<comment type="subcellular location">
    <subcellularLocation>
        <location evidence="5">Cell membrane</location>
        <topology evidence="5">Multi-pass membrane protein</topology>
    </subcellularLocation>
    <subcellularLocation>
        <location evidence="1">Endomembrane system</location>
        <topology evidence="1">Multi-pass membrane protein</topology>
    </subcellularLocation>
    <subcellularLocation>
        <location evidence="6">Membrane</location>
        <topology evidence="6">Multi-pass membrane protein</topology>
    </subcellularLocation>
</comment>
<keyword evidence="3 5" id="KW-1133">Transmembrane helix</keyword>
<comment type="subunit">
    <text evidence="5">NDH-1 is composed of 14 different subunits. Subunits NuoA, H, J, K, L, M, N constitute the membrane sector of the complex.</text>
</comment>
<evidence type="ECO:0000313" key="9">
    <source>
        <dbReference type="Proteomes" id="UP001155483"/>
    </source>
</evidence>
<evidence type="ECO:0000256" key="1">
    <source>
        <dbReference type="ARBA" id="ARBA00004127"/>
    </source>
</evidence>
<feature type="transmembrane region" description="Helical" evidence="5">
    <location>
        <begin position="262"/>
        <end position="283"/>
    </location>
</feature>
<evidence type="ECO:0000256" key="6">
    <source>
        <dbReference type="RuleBase" id="RU000320"/>
    </source>
</evidence>
<dbReference type="EMBL" id="JAOTIF010000015">
    <property type="protein sequence ID" value="MCU7550874.1"/>
    <property type="molecule type" value="Genomic_DNA"/>
</dbReference>
<feature type="transmembrane region" description="Helical" evidence="5">
    <location>
        <begin position="6"/>
        <end position="25"/>
    </location>
</feature>
<feature type="transmembrane region" description="Helical" evidence="5">
    <location>
        <begin position="395"/>
        <end position="417"/>
    </location>
</feature>
<keyword evidence="5" id="KW-1278">Translocase</keyword>